<accession>A0A8S2XX01</accession>
<feature type="domain" description="MAM" evidence="1">
    <location>
        <begin position="80"/>
        <end position="128"/>
    </location>
</feature>
<dbReference type="SUPFAM" id="SSF49899">
    <property type="entry name" value="Concanavalin A-like lectins/glucanases"/>
    <property type="match status" value="1"/>
</dbReference>
<dbReference type="Pfam" id="PF00629">
    <property type="entry name" value="MAM"/>
    <property type="match status" value="1"/>
</dbReference>
<evidence type="ECO:0000259" key="1">
    <source>
        <dbReference type="PROSITE" id="PS50060"/>
    </source>
</evidence>
<organism evidence="2 3">
    <name type="scientific">Didymodactylos carnosus</name>
    <dbReference type="NCBI Taxonomy" id="1234261"/>
    <lineage>
        <taxon>Eukaryota</taxon>
        <taxon>Metazoa</taxon>
        <taxon>Spiralia</taxon>
        <taxon>Gnathifera</taxon>
        <taxon>Rotifera</taxon>
        <taxon>Eurotatoria</taxon>
        <taxon>Bdelloidea</taxon>
        <taxon>Philodinida</taxon>
        <taxon>Philodinidae</taxon>
        <taxon>Didymodactylos</taxon>
    </lineage>
</organism>
<dbReference type="InterPro" id="IPR000998">
    <property type="entry name" value="MAM_dom"/>
</dbReference>
<evidence type="ECO:0000313" key="2">
    <source>
        <dbReference type="EMBL" id="CAF4520318.1"/>
    </source>
</evidence>
<reference evidence="2" key="1">
    <citation type="submission" date="2021-02" db="EMBL/GenBank/DDBJ databases">
        <authorList>
            <person name="Nowell W R."/>
        </authorList>
    </citation>
    <scope>NUCLEOTIDE SEQUENCE</scope>
</reference>
<dbReference type="InterPro" id="IPR051560">
    <property type="entry name" value="MAM_domain-containing"/>
</dbReference>
<proteinExistence type="predicted"/>
<dbReference type="AlphaFoldDB" id="A0A8S2XX01"/>
<name>A0A8S2XX01_9BILA</name>
<gene>
    <name evidence="2" type="ORF">TMI583_LOCUS48699</name>
</gene>
<feature type="domain" description="MAM" evidence="1">
    <location>
        <begin position="1"/>
        <end position="76"/>
    </location>
</feature>
<dbReference type="PROSITE" id="PS50060">
    <property type="entry name" value="MAM_2"/>
    <property type="match status" value="2"/>
</dbReference>
<dbReference type="PANTHER" id="PTHR23282">
    <property type="entry name" value="APICAL ENDOSOMAL GLYCOPROTEIN PRECURSOR"/>
    <property type="match status" value="1"/>
</dbReference>
<comment type="caution">
    <text evidence="2">The sequence shown here is derived from an EMBL/GenBank/DDBJ whole genome shotgun (WGS) entry which is preliminary data.</text>
</comment>
<protein>
    <recommendedName>
        <fullName evidence="1">MAM domain-containing protein</fullName>
    </recommendedName>
</protein>
<dbReference type="Proteomes" id="UP000682733">
    <property type="component" value="Unassembled WGS sequence"/>
</dbReference>
<dbReference type="Gene3D" id="2.60.120.200">
    <property type="match status" value="1"/>
</dbReference>
<feature type="non-terminal residue" evidence="2">
    <location>
        <position position="1"/>
    </location>
</feature>
<dbReference type="InterPro" id="IPR013320">
    <property type="entry name" value="ConA-like_dom_sf"/>
</dbReference>
<dbReference type="GO" id="GO:0016020">
    <property type="term" value="C:membrane"/>
    <property type="evidence" value="ECO:0007669"/>
    <property type="project" value="InterPro"/>
</dbReference>
<dbReference type="EMBL" id="CAJOBA010101062">
    <property type="protein sequence ID" value="CAF4520318.1"/>
    <property type="molecule type" value="Genomic_DNA"/>
</dbReference>
<sequence>YHMYGVDIDTLNVYILQNGQIGKPVWTRSRNQGNQWLKGQYRIQSVSTYKIVFEGIAGSQGDIGIDDIVVYSSCPQETVRLCTFEDPTICGYQNINSQYKWTVARSDSPIISQFGPTEDHTDGTNQGI</sequence>
<dbReference type="CDD" id="cd06263">
    <property type="entry name" value="MAM"/>
    <property type="match status" value="1"/>
</dbReference>
<dbReference type="PANTHER" id="PTHR23282:SF142">
    <property type="entry name" value="MAM DOMAIN-CONTAINING PROTEIN"/>
    <property type="match status" value="1"/>
</dbReference>
<evidence type="ECO:0000313" key="3">
    <source>
        <dbReference type="Proteomes" id="UP000682733"/>
    </source>
</evidence>